<dbReference type="Proteomes" id="UP000658997">
    <property type="component" value="Unassembled WGS sequence"/>
</dbReference>
<evidence type="ECO:0000256" key="2">
    <source>
        <dbReference type="SAM" id="MobiDB-lite"/>
    </source>
</evidence>
<dbReference type="PANTHER" id="PTHR32251">
    <property type="entry name" value="3-OXO-5-ALPHA-STEROID 4-DEHYDROGENASE"/>
    <property type="match status" value="1"/>
</dbReference>
<reference evidence="5" key="1">
    <citation type="submission" date="2018-08" db="EMBL/GenBank/DDBJ databases">
        <authorList>
            <person name="Guldener U."/>
        </authorList>
    </citation>
    <scope>NUCLEOTIDE SEQUENCE</scope>
    <source>
        <strain evidence="5">UB2</strain>
    </source>
</reference>
<feature type="region of interest" description="Disordered" evidence="2">
    <location>
        <begin position="337"/>
        <end position="377"/>
    </location>
</feature>
<dbReference type="InterPro" id="IPR025659">
    <property type="entry name" value="Tubby-like_C"/>
</dbReference>
<protein>
    <recommendedName>
        <fullName evidence="4">Transposase IS30-like HTH domain-containing protein</fullName>
    </recommendedName>
</protein>
<dbReference type="SUPFAM" id="SSF46689">
    <property type="entry name" value="Homeodomain-like"/>
    <property type="match status" value="1"/>
</dbReference>
<accession>A0A8H8QMW3</accession>
<dbReference type="InterPro" id="IPR009057">
    <property type="entry name" value="Homeodomain-like_sf"/>
</dbReference>
<proteinExistence type="inferred from homology"/>
<feature type="compositionally biased region" description="Basic and acidic residues" evidence="2">
    <location>
        <begin position="350"/>
        <end position="375"/>
    </location>
</feature>
<comment type="similarity">
    <text evidence="1">Belongs to the LOR family.</text>
</comment>
<evidence type="ECO:0000313" key="5">
    <source>
        <dbReference type="EMBL" id="SYW80218.1"/>
    </source>
</evidence>
<keyword evidence="3" id="KW-0472">Membrane</keyword>
<evidence type="ECO:0000313" key="6">
    <source>
        <dbReference type="Proteomes" id="UP000658997"/>
    </source>
</evidence>
<dbReference type="InterPro" id="IPR007612">
    <property type="entry name" value="LOR"/>
</dbReference>
<comment type="caution">
    <text evidence="5">The sequence shown here is derived from an EMBL/GenBank/DDBJ whole genome shotgun (WGS) entry which is preliminary data.</text>
</comment>
<dbReference type="EMBL" id="ULHB01000066">
    <property type="protein sequence ID" value="SYW80218.1"/>
    <property type="molecule type" value="Genomic_DNA"/>
</dbReference>
<dbReference type="Pfam" id="PF04525">
    <property type="entry name" value="LOR"/>
    <property type="match status" value="1"/>
</dbReference>
<dbReference type="PANTHER" id="PTHR32251:SF17">
    <property type="entry name" value="STEROID 5-ALPHA REDUCTASE C-TERMINAL DOMAIN-CONTAINING PROTEIN"/>
    <property type="match status" value="1"/>
</dbReference>
<evidence type="ECO:0000256" key="3">
    <source>
        <dbReference type="SAM" id="Phobius"/>
    </source>
</evidence>
<dbReference type="InterPro" id="IPR025246">
    <property type="entry name" value="IS30-like_HTH"/>
</dbReference>
<feature type="domain" description="Transposase IS30-like HTH" evidence="4">
    <location>
        <begin position="290"/>
        <end position="331"/>
    </location>
</feature>
<evidence type="ECO:0000256" key="1">
    <source>
        <dbReference type="ARBA" id="ARBA00005437"/>
    </source>
</evidence>
<dbReference type="Pfam" id="PF13936">
    <property type="entry name" value="HTH_38"/>
    <property type="match status" value="1"/>
</dbReference>
<keyword evidence="6" id="KW-1185">Reference proteome</keyword>
<dbReference type="Gene3D" id="2.40.160.200">
    <property type="entry name" value="LURP1-related"/>
    <property type="match status" value="1"/>
</dbReference>
<dbReference type="AlphaFoldDB" id="A0A8H8QMW3"/>
<dbReference type="PROSITE" id="PS50244">
    <property type="entry name" value="S5A_REDUCTASE"/>
    <property type="match status" value="1"/>
</dbReference>
<evidence type="ECO:0000259" key="4">
    <source>
        <dbReference type="Pfam" id="PF13936"/>
    </source>
</evidence>
<dbReference type="Pfam" id="PF06966">
    <property type="entry name" value="DUF1295"/>
    <property type="match status" value="1"/>
</dbReference>
<sequence>MSTYTVGLKALLPTLGVIYGFQAACAAIAVPLKTEKYYDLCGSLGFISAAGLSLYMPWIRARYFDGFKNISLPTSFFLFQRIKKSGSDNRFDEIKQSPPKFFGAWMMQATWIAITALPVYLVNSIPKASQPPLGPRDYLGLAIWIAGMGLEVTADRQKSQWRQDRGSGKHNEPFIGSGVWSWSRHPNYFGEVSLWTGQFVLSTAAIAGAGTFYPSWAVGLAALSPLLEYGLIRFISGVPMLEQSGDKKHKDNPQWKKYKSEVPCFVPFIGSKNQTIITSIQKPSTTIMVRGKELSVADRSTIVTLHEQGMSYARIASSVGVAKTTVFKTLRNFKERGNLETAPRSGRPRTCTERQRRRLPLDDPRSHRQSSENRKPILLLDEASDNVIPWLTKLSMFEKAKAEAGAPAHIPQLPPPPYPMGVIPEYTRHTTPIALRVRERKSSFTGDDFAVKDAVTGNTIFDIRAKVLSLHQKKTVRDHSGRPLFEFGVSGISLMKAYVGKSCDSASRELFHIKTAGVLKSKFNITFSNVAANGREEKWVLKGKWLSGSSQITTEAGVVVASISRDYANAGQILFGQQTYMVTVAPGVDASLITAICICLDESYSET</sequence>
<organism evidence="5 6">
    <name type="scientific">Ustilago bromivora</name>
    <dbReference type="NCBI Taxonomy" id="307758"/>
    <lineage>
        <taxon>Eukaryota</taxon>
        <taxon>Fungi</taxon>
        <taxon>Dikarya</taxon>
        <taxon>Basidiomycota</taxon>
        <taxon>Ustilaginomycotina</taxon>
        <taxon>Ustilaginomycetes</taxon>
        <taxon>Ustilaginales</taxon>
        <taxon>Ustilaginaceae</taxon>
        <taxon>Ustilago</taxon>
    </lineage>
</organism>
<dbReference type="Gene3D" id="1.20.120.1630">
    <property type="match status" value="1"/>
</dbReference>
<keyword evidence="3" id="KW-0812">Transmembrane</keyword>
<feature type="transmembrane region" description="Helical" evidence="3">
    <location>
        <begin position="36"/>
        <end position="58"/>
    </location>
</feature>
<dbReference type="InterPro" id="IPR038595">
    <property type="entry name" value="LOR_sf"/>
</dbReference>
<dbReference type="SUPFAM" id="SSF54518">
    <property type="entry name" value="Tubby C-terminal domain-like"/>
    <property type="match status" value="1"/>
</dbReference>
<dbReference type="InterPro" id="IPR010721">
    <property type="entry name" value="UstE-like"/>
</dbReference>
<name>A0A8H8QMW3_9BASI</name>
<dbReference type="GO" id="GO:0016020">
    <property type="term" value="C:membrane"/>
    <property type="evidence" value="ECO:0007669"/>
    <property type="project" value="TreeGrafter"/>
</dbReference>
<keyword evidence="3" id="KW-1133">Transmembrane helix</keyword>
<gene>
    <name evidence="5" type="ORF">UBRO2_03486</name>
</gene>
<dbReference type="InterPro" id="IPR036388">
    <property type="entry name" value="WH-like_DNA-bd_sf"/>
</dbReference>
<dbReference type="Gene3D" id="1.10.10.10">
    <property type="entry name" value="Winged helix-like DNA-binding domain superfamily/Winged helix DNA-binding domain"/>
    <property type="match status" value="1"/>
</dbReference>